<keyword evidence="5" id="KW-1185">Reference proteome</keyword>
<dbReference type="InterPro" id="IPR006162">
    <property type="entry name" value="Ppantetheine_attach_site"/>
</dbReference>
<reference evidence="4" key="1">
    <citation type="submission" date="2023-06" db="EMBL/GenBank/DDBJ databases">
        <title>Genome-scale phylogeny and comparative genomics of the fungal order Sordariales.</title>
        <authorList>
            <consortium name="Lawrence Berkeley National Laboratory"/>
            <person name="Hensen N."/>
            <person name="Bonometti L."/>
            <person name="Westerberg I."/>
            <person name="Brannstrom I.O."/>
            <person name="Guillou S."/>
            <person name="Cros-Aarteil S."/>
            <person name="Calhoun S."/>
            <person name="Haridas S."/>
            <person name="Kuo A."/>
            <person name="Mondo S."/>
            <person name="Pangilinan J."/>
            <person name="Riley R."/>
            <person name="Labutti K."/>
            <person name="Andreopoulos B."/>
            <person name="Lipzen A."/>
            <person name="Chen C."/>
            <person name="Yanf M."/>
            <person name="Daum C."/>
            <person name="Ng V."/>
            <person name="Clum A."/>
            <person name="Steindorff A."/>
            <person name="Ohm R."/>
            <person name="Martin F."/>
            <person name="Silar P."/>
            <person name="Natvig D."/>
            <person name="Lalanne C."/>
            <person name="Gautier V."/>
            <person name="Ament-Velasquez S.L."/>
            <person name="Kruys A."/>
            <person name="Hutchinson M.I."/>
            <person name="Powell A.J."/>
            <person name="Barry K."/>
            <person name="Miller A.N."/>
            <person name="Grigoriev I.V."/>
            <person name="Debuchy R."/>
            <person name="Gladieux P."/>
            <person name="Thoren M.H."/>
            <person name="Johannesson H."/>
        </authorList>
    </citation>
    <scope>NUCLEOTIDE SEQUENCE</scope>
    <source>
        <strain evidence="4">PSN4</strain>
    </source>
</reference>
<dbReference type="PROSITE" id="PS00012">
    <property type="entry name" value="PHOSPHOPANTETHEINE"/>
    <property type="match status" value="1"/>
</dbReference>
<organism evidence="4 5">
    <name type="scientific">Echria macrotheca</name>
    <dbReference type="NCBI Taxonomy" id="438768"/>
    <lineage>
        <taxon>Eukaryota</taxon>
        <taxon>Fungi</taxon>
        <taxon>Dikarya</taxon>
        <taxon>Ascomycota</taxon>
        <taxon>Pezizomycotina</taxon>
        <taxon>Sordariomycetes</taxon>
        <taxon>Sordariomycetidae</taxon>
        <taxon>Sordariales</taxon>
        <taxon>Schizotheciaceae</taxon>
        <taxon>Echria</taxon>
    </lineage>
</organism>
<proteinExistence type="predicted"/>
<dbReference type="InterPro" id="IPR020845">
    <property type="entry name" value="AMP-binding_CS"/>
</dbReference>
<dbReference type="Gene3D" id="3.40.50.12780">
    <property type="entry name" value="N-terminal domain of ligase-like"/>
    <property type="match status" value="1"/>
</dbReference>
<sequence>MRSFPEVVEQLAAEDPNGVWIKFPRLSSGRASWADITFDQLHRAVNTMAHWINENLDFAQTNMKNQVVAYIGINDARYPIIIIASIKNGHKILLTSPRNSLENHLSLLRSTRCTRLLFSKEYKNEANRLCTEISTLRAAQVPDLDEILNDPTGSSYINWSIQDTKPITKDTTLMILHSSGSTGSPKPIEQKAGIWHILDNSEIWAHPSNGRRYVLSELYGTRLIVATVPFFHSYGINLLTRSIYHKGPLVLLSPDRPPTVEIVLEAIEQTNPSAIVSVPSLLEDMVALSSGLVALSRMELVFSGGAPLAKACGDKIAARTRLVNCIGSTETYFNSNYIPLSRDWEYFEWDPLAGIKMETNSDNCNLAEMVIKRSPDMLHQFVFCNYSDKDEWRTKDLYEKHATEPGLWRYVGRTDDIIVLRNGEKINPVPFEKVVETHPKVKSALMVGTERFQAGIIIEPNGLEISSIREYINLIWPSIEQANSKSPAHARVFASMVAIASPDKPFRRSPKGSIMRRATYQLYEREIDALYRDNAVDGTLINPRDTETLIRQAVESILSCSEALTPDTNLFTIGMDSVQVLELSRSICRLTGIDCSPKTIYTHRTIASLAQNLSPLHSHTSSLLSREEKMSFLIHKYTNDLPYSCWRVVNWPKPPQSELVVILTGSTGSLGTHILYELLKSSQISRIHCLNRSQDAATRQKQLLSSLRPGAQIANSLQKAEYHTADFSQQHLGLTKAVYDDLLASAQVFIHNAWPVDFNKSLEEFEGMIRGTRTVVDFAMEAKFDLRVIYVTSVAGVMNWGAVRTEVGDELVIPERFEPDNSLPAKQGYGESKHVASCILNAGAKRMDLNITLIRSGQLSGPKDSTWVWAQHEWFPSLIRTSKVLGKLPNSLGQHDIVDWVPVDVAGQAVLELSLQAPRQLGEVNCFNMVNPRTAKWGDLALEIKQYFNSKGEEMEVVTLQEWMKELKEVGMSKDLGELCHQYPAFKLLDFFQGLENNVGKLRFATTLAEEYSPTMRKLEATDGNLMRKWLETM</sequence>
<dbReference type="InterPro" id="IPR042099">
    <property type="entry name" value="ANL_N_sf"/>
</dbReference>
<dbReference type="Gene3D" id="3.40.50.720">
    <property type="entry name" value="NAD(P)-binding Rossmann-like Domain"/>
    <property type="match status" value="1"/>
</dbReference>
<dbReference type="EMBL" id="MU839836">
    <property type="protein sequence ID" value="KAK1754172.1"/>
    <property type="molecule type" value="Genomic_DNA"/>
</dbReference>
<dbReference type="InterPro" id="IPR013120">
    <property type="entry name" value="FAR_NAD-bd"/>
</dbReference>
<dbReference type="InterPro" id="IPR036291">
    <property type="entry name" value="NAD(P)-bd_dom_sf"/>
</dbReference>
<feature type="domain" description="Carrier" evidence="3">
    <location>
        <begin position="541"/>
        <end position="617"/>
    </location>
</feature>
<evidence type="ECO:0000256" key="1">
    <source>
        <dbReference type="ARBA" id="ARBA00022450"/>
    </source>
</evidence>
<protein>
    <recommendedName>
        <fullName evidence="3">Carrier domain-containing protein</fullName>
    </recommendedName>
</protein>
<dbReference type="InterPro" id="IPR000873">
    <property type="entry name" value="AMP-dep_synth/lig_dom"/>
</dbReference>
<evidence type="ECO:0000256" key="2">
    <source>
        <dbReference type="ARBA" id="ARBA00022553"/>
    </source>
</evidence>
<evidence type="ECO:0000259" key="3">
    <source>
        <dbReference type="PROSITE" id="PS50075"/>
    </source>
</evidence>
<keyword evidence="1" id="KW-0596">Phosphopantetheine</keyword>
<dbReference type="InterPro" id="IPR009081">
    <property type="entry name" value="PP-bd_ACP"/>
</dbReference>
<evidence type="ECO:0000313" key="5">
    <source>
        <dbReference type="Proteomes" id="UP001239445"/>
    </source>
</evidence>
<dbReference type="SUPFAM" id="SSF47336">
    <property type="entry name" value="ACP-like"/>
    <property type="match status" value="1"/>
</dbReference>
<dbReference type="PANTHER" id="PTHR43439">
    <property type="entry name" value="PHENYLACETATE-COENZYME A LIGASE"/>
    <property type="match status" value="1"/>
</dbReference>
<dbReference type="Pfam" id="PF07993">
    <property type="entry name" value="NAD_binding_4"/>
    <property type="match status" value="1"/>
</dbReference>
<comment type="caution">
    <text evidence="4">The sequence shown here is derived from an EMBL/GenBank/DDBJ whole genome shotgun (WGS) entry which is preliminary data.</text>
</comment>
<dbReference type="SUPFAM" id="SSF56801">
    <property type="entry name" value="Acetyl-CoA synthetase-like"/>
    <property type="match status" value="1"/>
</dbReference>
<dbReference type="Pfam" id="PF00501">
    <property type="entry name" value="AMP-binding"/>
    <property type="match status" value="1"/>
</dbReference>
<dbReference type="InterPro" id="IPR051414">
    <property type="entry name" value="Adenylate-forming_Reductase"/>
</dbReference>
<dbReference type="InterPro" id="IPR036736">
    <property type="entry name" value="ACP-like_sf"/>
</dbReference>
<dbReference type="SUPFAM" id="SSF51735">
    <property type="entry name" value="NAD(P)-binding Rossmann-fold domains"/>
    <property type="match status" value="1"/>
</dbReference>
<dbReference type="SMART" id="SM00823">
    <property type="entry name" value="PKS_PP"/>
    <property type="match status" value="1"/>
</dbReference>
<dbReference type="Proteomes" id="UP001239445">
    <property type="component" value="Unassembled WGS sequence"/>
</dbReference>
<name>A0AAJ0B9Y0_9PEZI</name>
<dbReference type="PROSITE" id="PS00455">
    <property type="entry name" value="AMP_BINDING"/>
    <property type="match status" value="1"/>
</dbReference>
<accession>A0AAJ0B9Y0</accession>
<dbReference type="Pfam" id="PF23562">
    <property type="entry name" value="AMP-binding_C_3"/>
    <property type="match status" value="1"/>
</dbReference>
<dbReference type="Gene3D" id="1.10.1200.10">
    <property type="entry name" value="ACP-like"/>
    <property type="match status" value="1"/>
</dbReference>
<dbReference type="AlphaFoldDB" id="A0AAJ0B9Y0"/>
<dbReference type="InterPro" id="IPR020806">
    <property type="entry name" value="PKS_PP-bd"/>
</dbReference>
<dbReference type="PROSITE" id="PS50075">
    <property type="entry name" value="CARRIER"/>
    <property type="match status" value="1"/>
</dbReference>
<gene>
    <name evidence="4" type="ORF">QBC47DRAFT_302774</name>
</gene>
<evidence type="ECO:0000313" key="4">
    <source>
        <dbReference type="EMBL" id="KAK1754172.1"/>
    </source>
</evidence>
<keyword evidence="2" id="KW-0597">Phosphoprotein</keyword>
<dbReference type="GO" id="GO:0031177">
    <property type="term" value="F:phosphopantetheine binding"/>
    <property type="evidence" value="ECO:0007669"/>
    <property type="project" value="InterPro"/>
</dbReference>
<dbReference type="PANTHER" id="PTHR43439:SF2">
    <property type="entry name" value="ENZYME, PUTATIVE (JCVI)-RELATED"/>
    <property type="match status" value="1"/>
</dbReference>
<dbReference type="Pfam" id="PF00550">
    <property type="entry name" value="PP-binding"/>
    <property type="match status" value="1"/>
</dbReference>